<gene>
    <name evidence="2" type="ORF">rosmuc_01582</name>
</gene>
<feature type="transmembrane region" description="Helical" evidence="1">
    <location>
        <begin position="96"/>
        <end position="119"/>
    </location>
</feature>
<protein>
    <recommendedName>
        <fullName evidence="4">Bacterial/archaeal transporter family-2 protein</fullName>
    </recommendedName>
</protein>
<sequence>MLPQSPVLALIFMALAGLAVAIQAPLNSALGRTIESSITAAAVSFGVGFVALVLLVALSGDSAAFGRAALAPRWLLLGGLLGAFFVWASLWSVPVLGVLTTTAALILGQMVGAMVLDYIGAFGIAARDLSWTRLTAALLVGAGVILSRF</sequence>
<dbReference type="EMBL" id="AONH01000007">
    <property type="protein sequence ID" value="KGM88744.1"/>
    <property type="molecule type" value="Genomic_DNA"/>
</dbReference>
<dbReference type="AlphaFoldDB" id="A0A0A0HQ69"/>
<dbReference type="OrthoDB" id="370053at2"/>
<dbReference type="HOGENOM" id="CLU_068878_1_1_5"/>
<dbReference type="eggNOG" id="COG3238">
    <property type="taxonomic scope" value="Bacteria"/>
</dbReference>
<name>A0A0A0HQ69_9RHOB</name>
<keyword evidence="1" id="KW-0812">Transmembrane</keyword>
<keyword evidence="1" id="KW-1133">Transmembrane helix</keyword>
<accession>A0A0A0HQ69</accession>
<dbReference type="PANTHER" id="PTHR34821:SF2">
    <property type="entry name" value="INNER MEMBRANE PROTEIN YDCZ"/>
    <property type="match status" value="1"/>
</dbReference>
<proteinExistence type="predicted"/>
<feature type="transmembrane region" description="Helical" evidence="1">
    <location>
        <begin position="37"/>
        <end position="58"/>
    </location>
</feature>
<comment type="caution">
    <text evidence="2">The sequence shown here is derived from an EMBL/GenBank/DDBJ whole genome shotgun (WGS) entry which is preliminary data.</text>
</comment>
<feature type="transmembrane region" description="Helical" evidence="1">
    <location>
        <begin position="70"/>
        <end position="90"/>
    </location>
</feature>
<dbReference type="Proteomes" id="UP000030021">
    <property type="component" value="Unassembled WGS sequence"/>
</dbReference>
<organism evidence="2 3">
    <name type="scientific">Roseovarius mucosus DSM 17069</name>
    <dbReference type="NCBI Taxonomy" id="1288298"/>
    <lineage>
        <taxon>Bacteria</taxon>
        <taxon>Pseudomonadati</taxon>
        <taxon>Pseudomonadota</taxon>
        <taxon>Alphaproteobacteria</taxon>
        <taxon>Rhodobacterales</taxon>
        <taxon>Roseobacteraceae</taxon>
        <taxon>Roseovarius</taxon>
    </lineage>
</organism>
<evidence type="ECO:0000313" key="3">
    <source>
        <dbReference type="Proteomes" id="UP000030021"/>
    </source>
</evidence>
<evidence type="ECO:0008006" key="4">
    <source>
        <dbReference type="Google" id="ProtNLM"/>
    </source>
</evidence>
<dbReference type="STRING" id="215743.ROSMUCSMR3_00163"/>
<dbReference type="RefSeq" id="WP_037271738.1">
    <property type="nucleotide sequence ID" value="NZ_KN293978.2"/>
</dbReference>
<reference evidence="2 3" key="1">
    <citation type="submission" date="2013-01" db="EMBL/GenBank/DDBJ databases">
        <authorList>
            <person name="Fiebig A."/>
            <person name="Goeker M."/>
            <person name="Klenk H.-P.P."/>
        </authorList>
    </citation>
    <scope>NUCLEOTIDE SEQUENCE [LARGE SCALE GENOMIC DNA]</scope>
    <source>
        <strain evidence="2 3">DSM 17069</strain>
    </source>
</reference>
<evidence type="ECO:0000256" key="1">
    <source>
        <dbReference type="SAM" id="Phobius"/>
    </source>
</evidence>
<keyword evidence="1" id="KW-0472">Membrane</keyword>
<dbReference type="PATRIC" id="fig|1288298.3.peg.1593"/>
<evidence type="ECO:0000313" key="2">
    <source>
        <dbReference type="EMBL" id="KGM88744.1"/>
    </source>
</evidence>
<dbReference type="Pfam" id="PF04657">
    <property type="entry name" value="DMT_YdcZ"/>
    <property type="match status" value="1"/>
</dbReference>
<dbReference type="GO" id="GO:0005886">
    <property type="term" value="C:plasma membrane"/>
    <property type="evidence" value="ECO:0007669"/>
    <property type="project" value="TreeGrafter"/>
</dbReference>
<dbReference type="InterPro" id="IPR006750">
    <property type="entry name" value="YdcZ"/>
</dbReference>
<dbReference type="PANTHER" id="PTHR34821">
    <property type="entry name" value="INNER MEMBRANE PROTEIN YDCZ"/>
    <property type="match status" value="1"/>
</dbReference>